<dbReference type="InterPro" id="IPR029069">
    <property type="entry name" value="HotDog_dom_sf"/>
</dbReference>
<dbReference type="Proteomes" id="UP000736335">
    <property type="component" value="Unassembled WGS sequence"/>
</dbReference>
<sequence length="156" mass="18084">MGYDPDTFYEQKVVWGDHDSFQHVNNARYARYLESARIEWMMKLGNEIGGPGRAQAMVKGEGVSLILKSLLIKFKRPVTFPDTLLIAHKPYIPQSLSHPRFHFHCRATMYSYSQRAVVAESDSELVWYDYESLGKCDPGPDAWDVVLRYMRPHKDL</sequence>
<dbReference type="InterPro" id="IPR050563">
    <property type="entry name" value="4-hydroxybenzoyl-CoA_TE"/>
</dbReference>
<dbReference type="GO" id="GO:0047617">
    <property type="term" value="F:fatty acyl-CoA hydrolase activity"/>
    <property type="evidence" value="ECO:0007669"/>
    <property type="project" value="TreeGrafter"/>
</dbReference>
<dbReference type="PANTHER" id="PTHR31793">
    <property type="entry name" value="4-HYDROXYBENZOYL-COA THIOESTERASE FAMILY MEMBER"/>
    <property type="match status" value="1"/>
</dbReference>
<accession>A0A9P6H5B5</accession>
<keyword evidence="2" id="KW-1185">Reference proteome</keyword>
<evidence type="ECO:0000313" key="2">
    <source>
        <dbReference type="Proteomes" id="UP000736335"/>
    </source>
</evidence>
<dbReference type="CDD" id="cd00586">
    <property type="entry name" value="4HBT"/>
    <property type="match status" value="1"/>
</dbReference>
<dbReference type="AlphaFoldDB" id="A0A9P6H5B5"/>
<reference evidence="1" key="2">
    <citation type="submission" date="2020-11" db="EMBL/GenBank/DDBJ databases">
        <authorList>
            <consortium name="DOE Joint Genome Institute"/>
            <person name="Kuo A."/>
            <person name="Miyauchi S."/>
            <person name="Kiss E."/>
            <person name="Drula E."/>
            <person name="Kohler A."/>
            <person name="Sanchez-Garcia M."/>
            <person name="Andreopoulos B."/>
            <person name="Barry K.W."/>
            <person name="Bonito G."/>
            <person name="Buee M."/>
            <person name="Carver A."/>
            <person name="Chen C."/>
            <person name="Cichocki N."/>
            <person name="Clum A."/>
            <person name="Culley D."/>
            <person name="Crous P.W."/>
            <person name="Fauchery L."/>
            <person name="Girlanda M."/>
            <person name="Hayes R."/>
            <person name="Keri Z."/>
            <person name="Labutti K."/>
            <person name="Lipzen A."/>
            <person name="Lombard V."/>
            <person name="Magnuson J."/>
            <person name="Maillard F."/>
            <person name="Morin E."/>
            <person name="Murat C."/>
            <person name="Nolan M."/>
            <person name="Ohm R."/>
            <person name="Pangilinan J."/>
            <person name="Pereira M."/>
            <person name="Perotto S."/>
            <person name="Peter M."/>
            <person name="Riley R."/>
            <person name="Sitrit Y."/>
            <person name="Stielow B."/>
            <person name="Szollosi G."/>
            <person name="Zifcakova L."/>
            <person name="Stursova M."/>
            <person name="Spatafora J.W."/>
            <person name="Tedersoo L."/>
            <person name="Vaario L.-M."/>
            <person name="Yamada A."/>
            <person name="Yan M."/>
            <person name="Wang P."/>
            <person name="Xu J."/>
            <person name="Bruns T."/>
            <person name="Baldrian P."/>
            <person name="Vilgalys R."/>
            <person name="Henrissat B."/>
            <person name="Grigoriev I.V."/>
            <person name="Hibbett D."/>
            <person name="Nagy L.G."/>
            <person name="Martin F.M."/>
        </authorList>
    </citation>
    <scope>NUCLEOTIDE SEQUENCE</scope>
    <source>
        <strain evidence="1">UH-Tt-Lm1</strain>
    </source>
</reference>
<reference evidence="1" key="1">
    <citation type="journal article" date="2020" name="Nat. Commun.">
        <title>Large-scale genome sequencing of mycorrhizal fungi provides insights into the early evolution of symbiotic traits.</title>
        <authorList>
            <person name="Miyauchi S."/>
            <person name="Kiss E."/>
            <person name="Kuo A."/>
            <person name="Drula E."/>
            <person name="Kohler A."/>
            <person name="Sanchez-Garcia M."/>
            <person name="Morin E."/>
            <person name="Andreopoulos B."/>
            <person name="Barry K.W."/>
            <person name="Bonito G."/>
            <person name="Buee M."/>
            <person name="Carver A."/>
            <person name="Chen C."/>
            <person name="Cichocki N."/>
            <person name="Clum A."/>
            <person name="Culley D."/>
            <person name="Crous P.W."/>
            <person name="Fauchery L."/>
            <person name="Girlanda M."/>
            <person name="Hayes R.D."/>
            <person name="Keri Z."/>
            <person name="LaButti K."/>
            <person name="Lipzen A."/>
            <person name="Lombard V."/>
            <person name="Magnuson J."/>
            <person name="Maillard F."/>
            <person name="Murat C."/>
            <person name="Nolan M."/>
            <person name="Ohm R.A."/>
            <person name="Pangilinan J."/>
            <person name="Pereira M.F."/>
            <person name="Perotto S."/>
            <person name="Peter M."/>
            <person name="Pfister S."/>
            <person name="Riley R."/>
            <person name="Sitrit Y."/>
            <person name="Stielow J.B."/>
            <person name="Szollosi G."/>
            <person name="Zifcakova L."/>
            <person name="Stursova M."/>
            <person name="Spatafora J.W."/>
            <person name="Tedersoo L."/>
            <person name="Vaario L.M."/>
            <person name="Yamada A."/>
            <person name="Yan M."/>
            <person name="Wang P."/>
            <person name="Xu J."/>
            <person name="Bruns T."/>
            <person name="Baldrian P."/>
            <person name="Vilgalys R."/>
            <person name="Dunand C."/>
            <person name="Henrissat B."/>
            <person name="Grigoriev I.V."/>
            <person name="Hibbett D."/>
            <person name="Nagy L.G."/>
            <person name="Martin F.M."/>
        </authorList>
    </citation>
    <scope>NUCLEOTIDE SEQUENCE</scope>
    <source>
        <strain evidence="1">UH-Tt-Lm1</strain>
    </source>
</reference>
<dbReference type="OrthoDB" id="5538558at2759"/>
<dbReference type="Pfam" id="PF13279">
    <property type="entry name" value="4HBT_2"/>
    <property type="match status" value="1"/>
</dbReference>
<organism evidence="1 2">
    <name type="scientific">Thelephora terrestris</name>
    <dbReference type="NCBI Taxonomy" id="56493"/>
    <lineage>
        <taxon>Eukaryota</taxon>
        <taxon>Fungi</taxon>
        <taxon>Dikarya</taxon>
        <taxon>Basidiomycota</taxon>
        <taxon>Agaricomycotina</taxon>
        <taxon>Agaricomycetes</taxon>
        <taxon>Thelephorales</taxon>
        <taxon>Thelephoraceae</taxon>
        <taxon>Thelephora</taxon>
    </lineage>
</organism>
<dbReference type="EMBL" id="WIUZ02000020">
    <property type="protein sequence ID" value="KAF9779317.1"/>
    <property type="molecule type" value="Genomic_DNA"/>
</dbReference>
<dbReference type="SUPFAM" id="SSF54637">
    <property type="entry name" value="Thioesterase/thiol ester dehydrase-isomerase"/>
    <property type="match status" value="1"/>
</dbReference>
<dbReference type="PANTHER" id="PTHR31793:SF39">
    <property type="entry name" value="THIOESTERASE_THIOL ESTER DEHYDRASE-ISOMERASE"/>
    <property type="match status" value="1"/>
</dbReference>
<evidence type="ECO:0000313" key="1">
    <source>
        <dbReference type="EMBL" id="KAF9779317.1"/>
    </source>
</evidence>
<name>A0A9P6H5B5_9AGAM</name>
<comment type="caution">
    <text evidence="1">The sequence shown here is derived from an EMBL/GenBank/DDBJ whole genome shotgun (WGS) entry which is preliminary data.</text>
</comment>
<proteinExistence type="predicted"/>
<dbReference type="Gene3D" id="3.10.129.10">
    <property type="entry name" value="Hotdog Thioesterase"/>
    <property type="match status" value="1"/>
</dbReference>
<gene>
    <name evidence="1" type="ORF">BJ322DRAFT_1089744</name>
</gene>
<protein>
    <submittedName>
        <fullName evidence="1">HotDog domain-containing protein</fullName>
    </submittedName>
</protein>